<reference evidence="1" key="1">
    <citation type="submission" date="2023-09" db="EMBL/GenBank/DDBJ databases">
        <title>Vallitalea sediminicola and Vallitalea maricola sp. nov., anaerobic bacteria isolated from marine sediment.</title>
        <authorList>
            <person name="Hirano S."/>
            <person name="Maeda A."/>
            <person name="Terahara T."/>
            <person name="Mori K."/>
            <person name="Hamada M."/>
            <person name="Matsumoto R."/>
            <person name="Kobayashi T."/>
        </authorList>
    </citation>
    <scope>NUCLEOTIDE SEQUENCE</scope>
    <source>
        <strain evidence="1">AN17-2</strain>
    </source>
</reference>
<name>A0ACB5UR91_9FIRM</name>
<dbReference type="Proteomes" id="UP001374599">
    <property type="component" value="Unassembled WGS sequence"/>
</dbReference>
<organism evidence="1 2">
    <name type="scientific">Vallitalea maricola</name>
    <dbReference type="NCBI Taxonomy" id="3074433"/>
    <lineage>
        <taxon>Bacteria</taxon>
        <taxon>Bacillati</taxon>
        <taxon>Bacillota</taxon>
        <taxon>Clostridia</taxon>
        <taxon>Lachnospirales</taxon>
        <taxon>Vallitaleaceae</taxon>
        <taxon>Vallitalea</taxon>
    </lineage>
</organism>
<proteinExistence type="predicted"/>
<gene>
    <name evidence="1" type="ORF">AN2V17_42700</name>
</gene>
<accession>A0ACB5UR91</accession>
<keyword evidence="2" id="KW-1185">Reference proteome</keyword>
<evidence type="ECO:0000313" key="1">
    <source>
        <dbReference type="EMBL" id="GMQ65028.1"/>
    </source>
</evidence>
<evidence type="ECO:0000313" key="2">
    <source>
        <dbReference type="Proteomes" id="UP001374599"/>
    </source>
</evidence>
<protein>
    <submittedName>
        <fullName evidence="1">Acyl carrier protein</fullName>
    </submittedName>
</protein>
<comment type="caution">
    <text evidence="1">The sequence shown here is derived from an EMBL/GenBank/DDBJ whole genome shotgun (WGS) entry which is preliminary data.</text>
</comment>
<dbReference type="EMBL" id="BTPU01000093">
    <property type="protein sequence ID" value="GMQ65028.1"/>
    <property type="molecule type" value="Genomic_DNA"/>
</dbReference>
<sequence length="82" mass="9375">MSRNEILEIVKENVIEVLPDLEEHVFKDDDKLVDLGANSIDRAEIVMMTMESLSLQIPRVELSGVKNIGELVDTFYKKLNEN</sequence>